<keyword evidence="3" id="KW-1185">Reference proteome</keyword>
<gene>
    <name evidence="2" type="ORF">K8U61_14070</name>
</gene>
<dbReference type="EMBL" id="JAIQZJ010000007">
    <property type="protein sequence ID" value="MBZ5739297.1"/>
    <property type="molecule type" value="Genomic_DNA"/>
</dbReference>
<feature type="region of interest" description="Disordered" evidence="1">
    <location>
        <begin position="24"/>
        <end position="69"/>
    </location>
</feature>
<evidence type="ECO:0000313" key="3">
    <source>
        <dbReference type="Proteomes" id="UP000780875"/>
    </source>
</evidence>
<reference evidence="2 3" key="1">
    <citation type="submission" date="2021-09" db="EMBL/GenBank/DDBJ databases">
        <title>Whole genome sequence of Nocardioides sp. GBK3QG-3.</title>
        <authorList>
            <person name="Tuo L."/>
        </authorList>
    </citation>
    <scope>NUCLEOTIDE SEQUENCE [LARGE SCALE GENOMIC DNA]</scope>
    <source>
        <strain evidence="2 3">GBK3QG-3</strain>
    </source>
</reference>
<proteinExistence type="predicted"/>
<sequence>MLKFLLVVILVAIAVYLATRAIQNRGITPAPRRTQRRPQQPPRVMGPDDDPDFLRDLDRKRRHPEDPES</sequence>
<comment type="caution">
    <text evidence="2">The sequence shown here is derived from an EMBL/GenBank/DDBJ whole genome shotgun (WGS) entry which is preliminary data.</text>
</comment>
<evidence type="ECO:0000256" key="1">
    <source>
        <dbReference type="SAM" id="MobiDB-lite"/>
    </source>
</evidence>
<dbReference type="Proteomes" id="UP000780875">
    <property type="component" value="Unassembled WGS sequence"/>
</dbReference>
<accession>A0ABS7UEJ7</accession>
<protein>
    <submittedName>
        <fullName evidence="2">Uncharacterized protein</fullName>
    </submittedName>
</protein>
<dbReference type="RefSeq" id="WP_224123666.1">
    <property type="nucleotide sequence ID" value="NZ_JAIQZJ010000007.1"/>
</dbReference>
<name>A0ABS7UEJ7_9ACTN</name>
<evidence type="ECO:0000313" key="2">
    <source>
        <dbReference type="EMBL" id="MBZ5739297.1"/>
    </source>
</evidence>
<feature type="compositionally biased region" description="Basic and acidic residues" evidence="1">
    <location>
        <begin position="52"/>
        <end position="69"/>
    </location>
</feature>
<organism evidence="2 3">
    <name type="scientific">Nocardioides mangrovi</name>
    <dbReference type="NCBI Taxonomy" id="2874580"/>
    <lineage>
        <taxon>Bacteria</taxon>
        <taxon>Bacillati</taxon>
        <taxon>Actinomycetota</taxon>
        <taxon>Actinomycetes</taxon>
        <taxon>Propionibacteriales</taxon>
        <taxon>Nocardioidaceae</taxon>
        <taxon>Nocardioides</taxon>
    </lineage>
</organism>